<evidence type="ECO:0000256" key="1">
    <source>
        <dbReference type="SAM" id="MobiDB-lite"/>
    </source>
</evidence>
<comment type="caution">
    <text evidence="2">The sequence shown here is derived from an EMBL/GenBank/DDBJ whole genome shotgun (WGS) entry which is preliminary data.</text>
</comment>
<gene>
    <name evidence="2" type="ORF">PCANC_23485</name>
</gene>
<feature type="region of interest" description="Disordered" evidence="1">
    <location>
        <begin position="130"/>
        <end position="164"/>
    </location>
</feature>
<keyword evidence="3" id="KW-1185">Reference proteome</keyword>
<feature type="compositionally biased region" description="Polar residues" evidence="1">
    <location>
        <begin position="1"/>
        <end position="16"/>
    </location>
</feature>
<feature type="compositionally biased region" description="Basic and acidic residues" evidence="1">
    <location>
        <begin position="85"/>
        <end position="98"/>
    </location>
</feature>
<proteinExistence type="predicted"/>
<feature type="compositionally biased region" description="Basic and acidic residues" evidence="1">
    <location>
        <begin position="130"/>
        <end position="139"/>
    </location>
</feature>
<dbReference type="AlphaFoldDB" id="A0A2N5TT65"/>
<evidence type="ECO:0000313" key="2">
    <source>
        <dbReference type="EMBL" id="PLW28686.1"/>
    </source>
</evidence>
<name>A0A2N5TT65_9BASI</name>
<dbReference type="Proteomes" id="UP000235388">
    <property type="component" value="Unassembled WGS sequence"/>
</dbReference>
<dbReference type="EMBL" id="PGCJ01000436">
    <property type="protein sequence ID" value="PLW28686.1"/>
    <property type="molecule type" value="Genomic_DNA"/>
</dbReference>
<protein>
    <submittedName>
        <fullName evidence="2">Uncharacterized protein</fullName>
    </submittedName>
</protein>
<accession>A0A2N5TT65</accession>
<evidence type="ECO:0000313" key="3">
    <source>
        <dbReference type="Proteomes" id="UP000235388"/>
    </source>
</evidence>
<feature type="region of interest" description="Disordered" evidence="1">
    <location>
        <begin position="1"/>
        <end position="57"/>
    </location>
</feature>
<reference evidence="2 3" key="1">
    <citation type="submission" date="2017-11" db="EMBL/GenBank/DDBJ databases">
        <title>De novo assembly and phasing of dikaryotic genomes from two isolates of Puccinia coronata f. sp. avenae, the causal agent of oat crown rust.</title>
        <authorList>
            <person name="Miller M.E."/>
            <person name="Zhang Y."/>
            <person name="Omidvar V."/>
            <person name="Sperschneider J."/>
            <person name="Schwessinger B."/>
            <person name="Raley C."/>
            <person name="Palmer J.M."/>
            <person name="Garnica D."/>
            <person name="Upadhyaya N."/>
            <person name="Rathjen J."/>
            <person name="Taylor J.M."/>
            <person name="Park R.F."/>
            <person name="Dodds P.N."/>
            <person name="Hirsch C.D."/>
            <person name="Kianian S.F."/>
            <person name="Figueroa M."/>
        </authorList>
    </citation>
    <scope>NUCLEOTIDE SEQUENCE [LARGE SCALE GENOMIC DNA]</scope>
    <source>
        <strain evidence="2">12NC29</strain>
    </source>
</reference>
<organism evidence="2 3">
    <name type="scientific">Puccinia coronata f. sp. avenae</name>
    <dbReference type="NCBI Taxonomy" id="200324"/>
    <lineage>
        <taxon>Eukaryota</taxon>
        <taxon>Fungi</taxon>
        <taxon>Dikarya</taxon>
        <taxon>Basidiomycota</taxon>
        <taxon>Pucciniomycotina</taxon>
        <taxon>Pucciniomycetes</taxon>
        <taxon>Pucciniales</taxon>
        <taxon>Pucciniaceae</taxon>
        <taxon>Puccinia</taxon>
    </lineage>
</organism>
<feature type="compositionally biased region" description="Low complexity" evidence="1">
    <location>
        <begin position="24"/>
        <end position="36"/>
    </location>
</feature>
<feature type="region of interest" description="Disordered" evidence="1">
    <location>
        <begin position="69"/>
        <end position="100"/>
    </location>
</feature>
<sequence>MSNNLEEISNAMQKGNSGKDMGIAGNTTTQAATAQGKQDPTARSIPLNRNIRKPNQPCLSTFASEQEKIKNRFGAGNNLEEEESSNEKEEGNKARMEASNETTELFITKAMAEDKAGDRKGAEMYFAMQKAEKKAEGGNKQKHQPRPIFGGGRQRQGAHLAGQPTLGIGRRVQAWQCL</sequence>